<dbReference type="GO" id="GO:0005886">
    <property type="term" value="C:plasma membrane"/>
    <property type="evidence" value="ECO:0007669"/>
    <property type="project" value="TreeGrafter"/>
</dbReference>
<proteinExistence type="inferred from homology"/>
<evidence type="ECO:0000256" key="7">
    <source>
        <dbReference type="SAM" id="Phobius"/>
    </source>
</evidence>
<accession>A0A7H4N204</accession>
<dbReference type="GO" id="GO:0042907">
    <property type="term" value="F:xanthine transmembrane transporter activity"/>
    <property type="evidence" value="ECO:0007669"/>
    <property type="project" value="TreeGrafter"/>
</dbReference>
<comment type="similarity">
    <text evidence="2">Belongs to the nucleobase:cation symporter-2 (NCS2) (TC 2.A.40) family.</text>
</comment>
<sequence length="136" mass="14731">MSDEKNGGLLYGLEQRIPPLPAFFSALQHVLAGLVGIITPPLIIGAALGLGEWLPYLISMSLLASGIGTFLQSNRLWGIGAGMICMQGTSFAFLGVRHCRRYVGKRAGRHAAGYYGHAVWRQRCCRAGALSRQPLY</sequence>
<evidence type="ECO:0000256" key="5">
    <source>
        <dbReference type="ARBA" id="ARBA00022989"/>
    </source>
</evidence>
<dbReference type="InterPro" id="IPR006043">
    <property type="entry name" value="NCS2"/>
</dbReference>
<feature type="transmembrane region" description="Helical" evidence="7">
    <location>
        <begin position="53"/>
        <end position="71"/>
    </location>
</feature>
<dbReference type="Pfam" id="PF00860">
    <property type="entry name" value="Xan_ur_permease"/>
    <property type="match status" value="1"/>
</dbReference>
<protein>
    <submittedName>
        <fullName evidence="8">Xanthine permease</fullName>
    </submittedName>
</protein>
<evidence type="ECO:0000256" key="1">
    <source>
        <dbReference type="ARBA" id="ARBA00004141"/>
    </source>
</evidence>
<reference evidence="8 9" key="1">
    <citation type="submission" date="2018-06" db="EMBL/GenBank/DDBJ databases">
        <authorList>
            <consortium name="Pathogen Informatics"/>
            <person name="Doyle S."/>
        </authorList>
    </citation>
    <scope>NUCLEOTIDE SEQUENCE [LARGE SCALE GENOMIC DNA]</scope>
    <source>
        <strain evidence="8 9">NCTC11685</strain>
    </source>
</reference>
<dbReference type="AlphaFoldDB" id="A0A7H4N204"/>
<feature type="transmembrane region" description="Helical" evidence="7">
    <location>
        <begin position="20"/>
        <end position="46"/>
    </location>
</feature>
<dbReference type="PANTHER" id="PTHR42810">
    <property type="entry name" value="PURINE PERMEASE C1399.01C-RELATED"/>
    <property type="match status" value="1"/>
</dbReference>
<keyword evidence="5 7" id="KW-1133">Transmembrane helix</keyword>
<evidence type="ECO:0000313" key="8">
    <source>
        <dbReference type="EMBL" id="STV74949.1"/>
    </source>
</evidence>
<evidence type="ECO:0000256" key="3">
    <source>
        <dbReference type="ARBA" id="ARBA00022448"/>
    </source>
</evidence>
<name>A0A7H4N204_9ENTR</name>
<evidence type="ECO:0000256" key="4">
    <source>
        <dbReference type="ARBA" id="ARBA00022692"/>
    </source>
</evidence>
<dbReference type="Proteomes" id="UP000254863">
    <property type="component" value="Unassembled WGS sequence"/>
</dbReference>
<evidence type="ECO:0000313" key="9">
    <source>
        <dbReference type="Proteomes" id="UP000254863"/>
    </source>
</evidence>
<evidence type="ECO:0000256" key="2">
    <source>
        <dbReference type="ARBA" id="ARBA00008821"/>
    </source>
</evidence>
<keyword evidence="6 7" id="KW-0472">Membrane</keyword>
<evidence type="ECO:0000256" key="6">
    <source>
        <dbReference type="ARBA" id="ARBA00023136"/>
    </source>
</evidence>
<keyword evidence="4 7" id="KW-0812">Transmembrane</keyword>
<keyword evidence="3" id="KW-0813">Transport</keyword>
<feature type="transmembrane region" description="Helical" evidence="7">
    <location>
        <begin position="77"/>
        <end position="96"/>
    </location>
</feature>
<comment type="caution">
    <text evidence="8">The sequence shown here is derived from an EMBL/GenBank/DDBJ whole genome shotgun (WGS) entry which is preliminary data.</text>
</comment>
<organism evidence="8 9">
    <name type="scientific">Klebsiella michiganensis</name>
    <dbReference type="NCBI Taxonomy" id="1134687"/>
    <lineage>
        <taxon>Bacteria</taxon>
        <taxon>Pseudomonadati</taxon>
        <taxon>Pseudomonadota</taxon>
        <taxon>Gammaproteobacteria</taxon>
        <taxon>Enterobacterales</taxon>
        <taxon>Enterobacteriaceae</taxon>
        <taxon>Klebsiella/Raoultella group</taxon>
        <taxon>Klebsiella</taxon>
    </lineage>
</organism>
<gene>
    <name evidence="8" type="primary">xanQ_2</name>
    <name evidence="8" type="ORF">NCTC11685_01278</name>
</gene>
<dbReference type="EMBL" id="UGMS01000001">
    <property type="protein sequence ID" value="STV74949.1"/>
    <property type="molecule type" value="Genomic_DNA"/>
</dbReference>
<comment type="subcellular location">
    <subcellularLocation>
        <location evidence="1">Membrane</location>
        <topology evidence="1">Multi-pass membrane protein</topology>
    </subcellularLocation>
</comment>
<dbReference type="PANTHER" id="PTHR42810:SF2">
    <property type="entry name" value="PURINE PERMEASE C1399.01C-RELATED"/>
    <property type="match status" value="1"/>
</dbReference>